<evidence type="ECO:0000256" key="1">
    <source>
        <dbReference type="SAM" id="SignalP"/>
    </source>
</evidence>
<dbReference type="RefSeq" id="WP_379836466.1">
    <property type="nucleotide sequence ID" value="NZ_JBHRYQ010000001.1"/>
</dbReference>
<dbReference type="Proteomes" id="UP001595616">
    <property type="component" value="Unassembled WGS sequence"/>
</dbReference>
<evidence type="ECO:0000313" key="2">
    <source>
        <dbReference type="EMBL" id="MFC3810377.1"/>
    </source>
</evidence>
<name>A0ABV7YU40_9BACT</name>
<accession>A0ABV7YU40</accession>
<evidence type="ECO:0000313" key="3">
    <source>
        <dbReference type="Proteomes" id="UP001595616"/>
    </source>
</evidence>
<organism evidence="2 3">
    <name type="scientific">Lacihabitans lacunae</name>
    <dbReference type="NCBI Taxonomy" id="1028214"/>
    <lineage>
        <taxon>Bacteria</taxon>
        <taxon>Pseudomonadati</taxon>
        <taxon>Bacteroidota</taxon>
        <taxon>Cytophagia</taxon>
        <taxon>Cytophagales</taxon>
        <taxon>Leadbetterellaceae</taxon>
        <taxon>Lacihabitans</taxon>
    </lineage>
</organism>
<sequence>MKQIFLSLVGFLILGSFKIQAQGLKGAWEAVDANQTTLIIATESYITVSKFEANQFMSTWGGKYTLGVTNEVFIEVDFHSSNPDIVNSSQSYNMEIKKRGLEFDGSKFKKISADDNKLTGLWRITARANKEGAMEEIVPSPRKTYKIMAGGYFQWFAINTQSREFFGTGGGTYTLEKGVYSEHIIFFSRDNSRVGATLTFAAKVDDKVWEHSGKSSKGDAIKEIWTKQ</sequence>
<reference evidence="3" key="1">
    <citation type="journal article" date="2019" name="Int. J. Syst. Evol. Microbiol.">
        <title>The Global Catalogue of Microorganisms (GCM) 10K type strain sequencing project: providing services to taxonomists for standard genome sequencing and annotation.</title>
        <authorList>
            <consortium name="The Broad Institute Genomics Platform"/>
            <consortium name="The Broad Institute Genome Sequencing Center for Infectious Disease"/>
            <person name="Wu L."/>
            <person name="Ma J."/>
        </authorList>
    </citation>
    <scope>NUCLEOTIDE SEQUENCE [LARGE SCALE GENOMIC DNA]</scope>
    <source>
        <strain evidence="3">CECT 7956</strain>
    </source>
</reference>
<protein>
    <submittedName>
        <fullName evidence="2">Membrane or secreted protein</fullName>
    </submittedName>
</protein>
<feature type="chain" id="PRO_5047027995" evidence="1">
    <location>
        <begin position="22"/>
        <end position="228"/>
    </location>
</feature>
<feature type="signal peptide" evidence="1">
    <location>
        <begin position="1"/>
        <end position="21"/>
    </location>
</feature>
<keyword evidence="1" id="KW-0732">Signal</keyword>
<comment type="caution">
    <text evidence="2">The sequence shown here is derived from an EMBL/GenBank/DDBJ whole genome shotgun (WGS) entry which is preliminary data.</text>
</comment>
<proteinExistence type="predicted"/>
<dbReference type="Gene3D" id="2.40.128.490">
    <property type="entry name" value="Uncharacterised protein PF14869, DUF4488"/>
    <property type="match status" value="1"/>
</dbReference>
<gene>
    <name evidence="2" type="ORF">ACFOOI_06930</name>
</gene>
<dbReference type="EMBL" id="JBHRYQ010000001">
    <property type="protein sequence ID" value="MFC3810377.1"/>
    <property type="molecule type" value="Genomic_DNA"/>
</dbReference>
<keyword evidence="3" id="KW-1185">Reference proteome</keyword>